<reference evidence="4 5" key="1">
    <citation type="submission" date="2020-12" db="EMBL/GenBank/DDBJ databases">
        <title>FDA dAtabase for Regulatory Grade micrObial Sequences (FDA-ARGOS): Supporting development and validation of Infectious Disease Dx tests.</title>
        <authorList>
            <person name="Sproer C."/>
            <person name="Gronow S."/>
            <person name="Severitt S."/>
            <person name="Schroder I."/>
            <person name="Tallon L."/>
            <person name="Sadzewicz L."/>
            <person name="Zhao X."/>
            <person name="Boylan J."/>
            <person name="Ott S."/>
            <person name="Bowen H."/>
            <person name="Vavikolanu K."/>
            <person name="Mehta A."/>
            <person name="Aluvathingal J."/>
            <person name="Nadendla S."/>
            <person name="Lowell S."/>
            <person name="Myers T."/>
            <person name="Yan Y."/>
            <person name="Sichtig H."/>
        </authorList>
    </citation>
    <scope>NUCLEOTIDE SEQUENCE [LARGE SCALE GENOMIC DNA]</scope>
    <source>
        <strain evidence="4 5">FDAARGOS_1053</strain>
    </source>
</reference>
<keyword evidence="3" id="KW-0732">Signal</keyword>
<dbReference type="EMBL" id="CP066007">
    <property type="protein sequence ID" value="QQB46768.1"/>
    <property type="molecule type" value="Genomic_DNA"/>
</dbReference>
<evidence type="ECO:0000256" key="1">
    <source>
        <dbReference type="SAM" id="MobiDB-lite"/>
    </source>
</evidence>
<evidence type="ECO:0000313" key="5">
    <source>
        <dbReference type="Proteomes" id="UP000596145"/>
    </source>
</evidence>
<keyword evidence="2" id="KW-0812">Transmembrane</keyword>
<dbReference type="RefSeq" id="WP_084036378.1">
    <property type="nucleotide sequence ID" value="NZ_CP066007.1"/>
</dbReference>
<keyword evidence="2" id="KW-0472">Membrane</keyword>
<organism evidence="4 5">
    <name type="scientific">Corynebacterium glucuronolyticum</name>
    <dbReference type="NCBI Taxonomy" id="39791"/>
    <lineage>
        <taxon>Bacteria</taxon>
        <taxon>Bacillati</taxon>
        <taxon>Actinomycetota</taxon>
        <taxon>Actinomycetes</taxon>
        <taxon>Mycobacteriales</taxon>
        <taxon>Corynebacteriaceae</taxon>
        <taxon>Corynebacterium</taxon>
    </lineage>
</organism>
<feature type="chain" id="PRO_5034303564" evidence="3">
    <location>
        <begin position="27"/>
        <end position="188"/>
    </location>
</feature>
<dbReference type="GeneID" id="92758886"/>
<feature type="compositionally biased region" description="Pro residues" evidence="1">
    <location>
        <begin position="134"/>
        <end position="144"/>
    </location>
</feature>
<feature type="region of interest" description="Disordered" evidence="1">
    <location>
        <begin position="129"/>
        <end position="152"/>
    </location>
</feature>
<protein>
    <submittedName>
        <fullName evidence="4">Uncharacterized protein</fullName>
    </submittedName>
</protein>
<accession>A0A7T4EG46</accession>
<dbReference type="OrthoDB" id="4392084at2"/>
<gene>
    <name evidence="4" type="ORF">I6I10_02160</name>
</gene>
<evidence type="ECO:0000256" key="3">
    <source>
        <dbReference type="SAM" id="SignalP"/>
    </source>
</evidence>
<dbReference type="Proteomes" id="UP000596145">
    <property type="component" value="Chromosome"/>
</dbReference>
<proteinExistence type="predicted"/>
<feature type="transmembrane region" description="Helical" evidence="2">
    <location>
        <begin position="99"/>
        <end position="120"/>
    </location>
</feature>
<evidence type="ECO:0000313" key="4">
    <source>
        <dbReference type="EMBL" id="QQB46768.1"/>
    </source>
</evidence>
<evidence type="ECO:0000256" key="2">
    <source>
        <dbReference type="SAM" id="Phobius"/>
    </source>
</evidence>
<sequence>MTRMQRSVIALATAATLGLTGVTATATELQTVDYAASRTPESWPPAADKAKSNLEQLNQGFETYGKGTMPDTPAATKMAQGSISDLEMTGKDAYYGTQAAWGIVWSLISLIGVAGIYNAAQQAGLIKWSSPNKHAPPPELPPSPPDRKGQFWTGGAFYTPPRRYNSAHICPAHPHKTHRLPLKPKHAL</sequence>
<feature type="signal peptide" evidence="3">
    <location>
        <begin position="1"/>
        <end position="26"/>
    </location>
</feature>
<keyword evidence="2" id="KW-1133">Transmembrane helix</keyword>
<dbReference type="AlphaFoldDB" id="A0A7T4EG46"/>
<name>A0A7T4EG46_9CORY</name>